<name>A0A1I3IDS0_9HYPH</name>
<keyword evidence="8 14" id="KW-0574">Periplasm</keyword>
<evidence type="ECO:0000313" key="21">
    <source>
        <dbReference type="Proteomes" id="UP000242763"/>
    </source>
</evidence>
<evidence type="ECO:0000259" key="19">
    <source>
        <dbReference type="PROSITE" id="PS51007"/>
    </source>
</evidence>
<comment type="similarity">
    <text evidence="11 14">Belongs to the SoxA family.</text>
</comment>
<reference evidence="21" key="1">
    <citation type="submission" date="2016-10" db="EMBL/GenBank/DDBJ databases">
        <authorList>
            <person name="Varghese N."/>
            <person name="Submissions S."/>
        </authorList>
    </citation>
    <scope>NUCLEOTIDE SEQUENCE [LARGE SCALE GENOMIC DNA]</scope>
    <source>
        <strain evidence="21">DSM 21857</strain>
    </source>
</reference>
<comment type="catalytic activity">
    <reaction evidence="13 14">
        <text>S-sulfanyl-L-cysteinyl-[SoxY protein] + thiosulfate + 2 Fe(III)-[cytochrome c] = S-(2-sulfodisulfanyl)-L-cysteinyl-[SoxY protein] + 2 Fe(II)-[cytochrome c] + 2 H(+)</text>
        <dbReference type="Rhea" id="RHEA:51224"/>
        <dbReference type="Rhea" id="RHEA-COMP:10350"/>
        <dbReference type="Rhea" id="RHEA-COMP:14399"/>
        <dbReference type="Rhea" id="RHEA-COMP:14689"/>
        <dbReference type="Rhea" id="RHEA-COMP:14690"/>
        <dbReference type="ChEBI" id="CHEBI:15378"/>
        <dbReference type="ChEBI" id="CHEBI:29033"/>
        <dbReference type="ChEBI" id="CHEBI:29034"/>
        <dbReference type="ChEBI" id="CHEBI:33542"/>
        <dbReference type="ChEBI" id="CHEBI:61963"/>
        <dbReference type="ChEBI" id="CHEBI:140664"/>
        <dbReference type="EC" id="2.8.5.2"/>
    </reaction>
</comment>
<feature type="binding site" description="covalent" evidence="16">
    <location>
        <position position="169"/>
    </location>
    <ligand>
        <name>heme c</name>
        <dbReference type="ChEBI" id="CHEBI:61717"/>
        <label>2</label>
    </ligand>
</feature>
<dbReference type="GO" id="GO:0016669">
    <property type="term" value="F:oxidoreductase activity, acting on a sulfur group of donors, cytochrome as acceptor"/>
    <property type="evidence" value="ECO:0007669"/>
    <property type="project" value="InterPro"/>
</dbReference>
<dbReference type="AlphaFoldDB" id="A0A1I3IDS0"/>
<dbReference type="RefSeq" id="WP_091518255.1">
    <property type="nucleotide sequence ID" value="NZ_FORF01000002.1"/>
</dbReference>
<evidence type="ECO:0000256" key="8">
    <source>
        <dbReference type="ARBA" id="ARBA00022764"/>
    </source>
</evidence>
<dbReference type="SUPFAM" id="SSF46626">
    <property type="entry name" value="Cytochrome c"/>
    <property type="match status" value="2"/>
</dbReference>
<dbReference type="PROSITE" id="PS51007">
    <property type="entry name" value="CYTC"/>
    <property type="match status" value="1"/>
</dbReference>
<feature type="binding site" description="covalent" evidence="16">
    <location>
        <position position="71"/>
    </location>
    <ligand>
        <name>heme c</name>
        <dbReference type="ChEBI" id="CHEBI:61717"/>
        <label>1</label>
    </ligand>
</feature>
<dbReference type="STRING" id="1121003.SAMN03080618_00535"/>
<feature type="active site" description="Cysteine persulfide intermediate" evidence="15">
    <location>
        <position position="214"/>
    </location>
</feature>
<comment type="function">
    <text evidence="14">C-type diheme cytochrome, which is part of the SoxAX cytochrome complex involved in sulfur oxidation. The SoxAX complex catalyzes the formation of a heterodisulfide bond between the conserved cysteine residue on a sulfur carrier SoxYZ complex subunit SoxY and thiosulfate or other inorganic sulfur substrates. This leads to the liberation of two electrons, which may be transferred from the SoxAX complex to another cytochrome c that then channels them into the respiratory electron transport chain. Some electrons may be used for reductive CO(2) fixation.</text>
</comment>
<proteinExistence type="inferred from homology"/>
<dbReference type="GO" id="GO:0019417">
    <property type="term" value="P:sulfur oxidation"/>
    <property type="evidence" value="ECO:0007669"/>
    <property type="project" value="InterPro"/>
</dbReference>
<sequence>MQRLVLVLALLFPAAALSEPISGYQFMEPSTRQLQDDDFLNPAFFLVERGRQLWDGAWPGAPEGAASCQSCHGAPESSMRGVSARYPALDPATGKLVNLELKIQSEIARKLSAEPPQYESADLLALTALIAFQSRGMPLDVPTGEKVAGWLAQGEEIYTTRRGQLNLSCQNCHGEHWGQKLRGDTISQGHSNAFPIFRLIWDEVGSLHRMFSWCMEAVRAEPYEYGSEEYLALELYLADRGRGLTIESPGVRR</sequence>
<evidence type="ECO:0000256" key="1">
    <source>
        <dbReference type="ARBA" id="ARBA00004418"/>
    </source>
</evidence>
<evidence type="ECO:0000256" key="13">
    <source>
        <dbReference type="ARBA" id="ARBA00048423"/>
    </source>
</evidence>
<protein>
    <recommendedName>
        <fullName evidence="14">SoxAX cytochrome complex subunit A</fullName>
        <ecNumber evidence="14">2.8.5.2</ecNumber>
    </recommendedName>
    <alternativeName>
        <fullName evidence="14">Protein SoxA</fullName>
    </alternativeName>
    <alternativeName>
        <fullName evidence="14">Sulfur oxidizing protein A</fullName>
    </alternativeName>
    <alternativeName>
        <fullName evidence="14">Thiosulfate-oxidizing multienzyme system protein SoxA</fullName>
    </alternativeName>
</protein>
<feature type="binding site" description="axial binding residue" evidence="17">
    <location>
        <position position="173"/>
    </location>
    <ligand>
        <name>heme c</name>
        <dbReference type="ChEBI" id="CHEBI:61717"/>
        <label>2</label>
    </ligand>
    <ligandPart>
        <name>Fe</name>
        <dbReference type="ChEBI" id="CHEBI:18248"/>
    </ligandPart>
</feature>
<keyword evidence="21" id="KW-1185">Reference proteome</keyword>
<dbReference type="GO" id="GO:0046872">
    <property type="term" value="F:metal ion binding"/>
    <property type="evidence" value="ECO:0007669"/>
    <property type="project" value="UniProtKB-KW"/>
</dbReference>
<evidence type="ECO:0000256" key="11">
    <source>
        <dbReference type="ARBA" id="ARBA00025746"/>
    </source>
</evidence>
<comment type="subcellular location">
    <subcellularLocation>
        <location evidence="1 14">Periplasm</location>
    </subcellularLocation>
</comment>
<feature type="domain" description="Cytochrome c" evidence="19">
    <location>
        <begin position="45"/>
        <end position="134"/>
    </location>
</feature>
<evidence type="ECO:0000256" key="10">
    <source>
        <dbReference type="ARBA" id="ARBA00023004"/>
    </source>
</evidence>
<feature type="binding site" description="covalent" evidence="16">
    <location>
        <position position="68"/>
    </location>
    <ligand>
        <name>heme c</name>
        <dbReference type="ChEBI" id="CHEBI:61717"/>
        <label>1</label>
    </ligand>
</feature>
<evidence type="ECO:0000256" key="2">
    <source>
        <dbReference type="ARBA" id="ARBA00011530"/>
    </source>
</evidence>
<evidence type="ECO:0000256" key="12">
    <source>
        <dbReference type="ARBA" id="ARBA00048077"/>
    </source>
</evidence>
<dbReference type="OrthoDB" id="7916986at2"/>
<evidence type="ECO:0000256" key="17">
    <source>
        <dbReference type="PIRSR" id="PIRSR038455-3"/>
    </source>
</evidence>
<keyword evidence="9 14" id="KW-0249">Electron transport</keyword>
<evidence type="ECO:0000256" key="9">
    <source>
        <dbReference type="ARBA" id="ARBA00022982"/>
    </source>
</evidence>
<comment type="catalytic activity">
    <reaction evidence="12 14">
        <text>L-cysteinyl-[SoxY protein] + thiosulfate + 2 Fe(III)-[cytochrome c] = S-sulfosulfanyl-L-cysteinyl-[SoxY protein] + 2 Fe(II)-[cytochrome c] + 2 H(+)</text>
        <dbReference type="Rhea" id="RHEA:56720"/>
        <dbReference type="Rhea" id="RHEA-COMP:10350"/>
        <dbReference type="Rhea" id="RHEA-COMP:14328"/>
        <dbReference type="Rhea" id="RHEA-COMP:14399"/>
        <dbReference type="Rhea" id="RHEA-COMP:14691"/>
        <dbReference type="ChEBI" id="CHEBI:15378"/>
        <dbReference type="ChEBI" id="CHEBI:29033"/>
        <dbReference type="ChEBI" id="CHEBI:29034"/>
        <dbReference type="ChEBI" id="CHEBI:29950"/>
        <dbReference type="ChEBI" id="CHEBI:33542"/>
        <dbReference type="ChEBI" id="CHEBI:139321"/>
        <dbReference type="EC" id="2.8.5.2"/>
    </reaction>
</comment>
<dbReference type="EMBL" id="FORF01000002">
    <property type="protein sequence ID" value="SFI46076.1"/>
    <property type="molecule type" value="Genomic_DNA"/>
</dbReference>
<evidence type="ECO:0000256" key="15">
    <source>
        <dbReference type="PIRSR" id="PIRSR038455-1"/>
    </source>
</evidence>
<dbReference type="Pfam" id="PF21342">
    <property type="entry name" value="SoxA-TsdA_cyt-c"/>
    <property type="match status" value="2"/>
</dbReference>
<evidence type="ECO:0000256" key="7">
    <source>
        <dbReference type="ARBA" id="ARBA00022729"/>
    </source>
</evidence>
<dbReference type="GO" id="GO:0042597">
    <property type="term" value="C:periplasmic space"/>
    <property type="evidence" value="ECO:0007669"/>
    <property type="project" value="UniProtKB-SubCell"/>
</dbReference>
<dbReference type="Gene3D" id="1.10.760.10">
    <property type="entry name" value="Cytochrome c-like domain"/>
    <property type="match status" value="2"/>
</dbReference>
<dbReference type="GO" id="GO:0009055">
    <property type="term" value="F:electron transfer activity"/>
    <property type="evidence" value="ECO:0007669"/>
    <property type="project" value="InterPro"/>
</dbReference>
<keyword evidence="5 14" id="KW-0808">Transferase</keyword>
<evidence type="ECO:0000313" key="20">
    <source>
        <dbReference type="EMBL" id="SFI46076.1"/>
    </source>
</evidence>
<evidence type="ECO:0000256" key="6">
    <source>
        <dbReference type="ARBA" id="ARBA00022723"/>
    </source>
</evidence>
<dbReference type="InterPro" id="IPR036909">
    <property type="entry name" value="Cyt_c-like_dom_sf"/>
</dbReference>
<accession>A0A1I3IDS0</accession>
<dbReference type="NCBIfam" id="TIGR04484">
    <property type="entry name" value="thiosulf_SoxA"/>
    <property type="match status" value="1"/>
</dbReference>
<keyword evidence="6 14" id="KW-0479">Metal-binding</keyword>
<evidence type="ECO:0000256" key="4">
    <source>
        <dbReference type="ARBA" id="ARBA00022617"/>
    </source>
</evidence>
<evidence type="ECO:0000256" key="18">
    <source>
        <dbReference type="SAM" id="SignalP"/>
    </source>
</evidence>
<dbReference type="InterPro" id="IPR025710">
    <property type="entry name" value="SoxA"/>
</dbReference>
<comment type="subunit">
    <text evidence="2 14">Heterodimer of SoxA and SoxX.</text>
</comment>
<organism evidence="20 21">
    <name type="scientific">Aquamicrobium aerolatum DSM 21857</name>
    <dbReference type="NCBI Taxonomy" id="1121003"/>
    <lineage>
        <taxon>Bacteria</taxon>
        <taxon>Pseudomonadati</taxon>
        <taxon>Pseudomonadota</taxon>
        <taxon>Alphaproteobacteria</taxon>
        <taxon>Hyphomicrobiales</taxon>
        <taxon>Phyllobacteriaceae</taxon>
        <taxon>Aerobium</taxon>
    </lineage>
</organism>
<dbReference type="InterPro" id="IPR009056">
    <property type="entry name" value="Cyt_c-like_dom"/>
</dbReference>
<feature type="binding site" description="covalent" evidence="16">
    <location>
        <position position="172"/>
    </location>
    <ligand>
        <name>heme c</name>
        <dbReference type="ChEBI" id="CHEBI:61717"/>
        <label>2</label>
    </ligand>
</feature>
<comment type="cofactor">
    <cofactor evidence="14 16">
        <name>heme</name>
        <dbReference type="ChEBI" id="CHEBI:30413"/>
    </cofactor>
    <text evidence="14 16">Binds 2 heme groups per subunit.</text>
</comment>
<feature type="binding site" description="axial binding residue" evidence="17">
    <location>
        <position position="72"/>
    </location>
    <ligand>
        <name>heme c</name>
        <dbReference type="ChEBI" id="CHEBI:61717"/>
        <label>1</label>
    </ligand>
    <ligandPart>
        <name>Fe</name>
        <dbReference type="ChEBI" id="CHEBI:18248"/>
    </ligandPart>
</feature>
<keyword evidence="10 14" id="KW-0408">Iron</keyword>
<feature type="binding site" description="axial binding residue" evidence="17">
    <location>
        <position position="214"/>
    </location>
    <ligand>
        <name>heme c</name>
        <dbReference type="ChEBI" id="CHEBI:61717"/>
        <label>2</label>
    </ligand>
    <ligandPart>
        <name>Fe</name>
        <dbReference type="ChEBI" id="CHEBI:18248"/>
    </ligandPart>
</feature>
<evidence type="ECO:0000256" key="3">
    <source>
        <dbReference type="ARBA" id="ARBA00022448"/>
    </source>
</evidence>
<dbReference type="GO" id="GO:0016740">
    <property type="term" value="F:transferase activity"/>
    <property type="evidence" value="ECO:0007669"/>
    <property type="project" value="UniProtKB-KW"/>
</dbReference>
<dbReference type="GO" id="GO:0070069">
    <property type="term" value="C:cytochrome complex"/>
    <property type="evidence" value="ECO:0007669"/>
    <property type="project" value="InterPro"/>
</dbReference>
<keyword evidence="3 14" id="KW-0813">Transport</keyword>
<feature type="chain" id="PRO_5017328215" description="SoxAX cytochrome complex subunit A" evidence="18">
    <location>
        <begin position="19"/>
        <end position="253"/>
    </location>
</feature>
<keyword evidence="7 18" id="KW-0732">Signal</keyword>
<feature type="signal peptide" evidence="18">
    <location>
        <begin position="1"/>
        <end position="18"/>
    </location>
</feature>
<dbReference type="EC" id="2.8.5.2" evidence="14"/>
<evidence type="ECO:0000256" key="5">
    <source>
        <dbReference type="ARBA" id="ARBA00022679"/>
    </source>
</evidence>
<dbReference type="Proteomes" id="UP000242763">
    <property type="component" value="Unassembled WGS sequence"/>
</dbReference>
<evidence type="ECO:0000256" key="16">
    <source>
        <dbReference type="PIRSR" id="PIRSR038455-2"/>
    </source>
</evidence>
<dbReference type="PIRSF" id="PIRSF038455">
    <property type="entry name" value="SoxA"/>
    <property type="match status" value="1"/>
</dbReference>
<evidence type="ECO:0000256" key="14">
    <source>
        <dbReference type="PIRNR" id="PIRNR038455"/>
    </source>
</evidence>
<gene>
    <name evidence="20" type="ORF">SAMN03080618_00535</name>
</gene>
<keyword evidence="4 14" id="KW-0349">Heme</keyword>
<dbReference type="GO" id="GO:0020037">
    <property type="term" value="F:heme binding"/>
    <property type="evidence" value="ECO:0007669"/>
    <property type="project" value="InterPro"/>
</dbReference>